<dbReference type="SMART" id="SM00490">
    <property type="entry name" value="HELICc"/>
    <property type="match status" value="1"/>
</dbReference>
<comment type="caution">
    <text evidence="12">The sequence shown here is derived from an EMBL/GenBank/DDBJ whole genome shotgun (WGS) entry which is preliminary data.</text>
</comment>
<dbReference type="InterPro" id="IPR001650">
    <property type="entry name" value="Helicase_C-like"/>
</dbReference>
<keyword evidence="6" id="KW-0067">ATP-binding</keyword>
<dbReference type="GO" id="GO:0004386">
    <property type="term" value="F:helicase activity"/>
    <property type="evidence" value="ECO:0007669"/>
    <property type="project" value="UniProtKB-KW"/>
</dbReference>
<sequence>MNDTLNSSSDLEDTLEVHRKRKMPVFSASDSDEMEFSGLHSSSSSYHSSDSEIELEKELWDNKIPKKLPQKRQYKRKAIRKVIDNDSLTESTKKAEKAEKERKARILEREIKYNEVFSLPLDGCLEKVVLDFDGEKELLSVNEVIAKKLKPHQGKGIQFMWDTCFETVERATSTTGSGCILAHCMGLGKTLQVIAFTHTLLTNDEVTNVRNVLVVCPLNTVLNWESEYQRWLSDVKGPRLNIYQLVSSKTNPARERVVQDWNKKGGVLIIGYEMFRNLSNPTNQRLKKKSKECFQKCLVDPGPDLVVCDEGHLLKNEKSNLSIAMNRIRSPRRIVLTGTPMQNNLKEYFCMVQFVKPHLLGTYKEYRNRFVNPITNGQYTDSTPQDIDLMKKRSHVLHTMLDGIVQRRDYSVLAPYLPPKYEYVLFLRLSPIQIKLYGHYRNNYSQVTSESSLSSTYLFKDFHDFQRICTHPQVLLMRSRKEPYEMVGANEDSESSLIDDEPSPSTSSNNSENDSKNKPKIVKKPKKRTTRNSAASTGIGVESTNQPQWWNKYCKPDDFEQIDLSAKLYLLFKIIEECQAMGEKLLVFSQSLLSLDVIEYFLAKINTATREGDNSKVCDFSGSWTLGHDYFRLDGQSSCDNRIRDCNIFNNKDNARARLFLISTRAGGLGINLVGANRVVIFDVSWNPAHDVQSIYRIYRFGQTKPCYVYRFVMYGTMEMKIYERQVTKQAISKRVIDEQQIDRHYNQDELAELYMFDPEPTDTVIPLVPKDKLLGELLQMESDRIYKYHEHQSLLENIEVEELNEAERKAAWEEFEREKLDLPAIDTSSLEWINTVPVPRIRVALKNIIQRDNPYWTQEEVLSAIPLIVKQLQTQAQKLYGH</sequence>
<evidence type="ECO:0000256" key="7">
    <source>
        <dbReference type="ARBA" id="ARBA00023125"/>
    </source>
</evidence>
<evidence type="ECO:0000259" key="10">
    <source>
        <dbReference type="PROSITE" id="PS51192"/>
    </source>
</evidence>
<accession>A0A5N4B0T3</accession>
<dbReference type="PANTHER" id="PTHR45797">
    <property type="entry name" value="RAD54-LIKE"/>
    <property type="match status" value="1"/>
</dbReference>
<dbReference type="Gene3D" id="3.40.50.10810">
    <property type="entry name" value="Tandem AAA-ATPase domain"/>
    <property type="match status" value="1"/>
</dbReference>
<dbReference type="CDD" id="cd18793">
    <property type="entry name" value="SF2_C_SNF"/>
    <property type="match status" value="1"/>
</dbReference>
<dbReference type="Pfam" id="PF00176">
    <property type="entry name" value="SNF2-rel_dom"/>
    <property type="match status" value="1"/>
</dbReference>
<dbReference type="OrthoDB" id="9900844at2759"/>
<dbReference type="InParanoid" id="A0A5N4B0T3"/>
<dbReference type="InterPro" id="IPR049730">
    <property type="entry name" value="SNF2/RAD54-like_C"/>
</dbReference>
<evidence type="ECO:0000313" key="13">
    <source>
        <dbReference type="Proteomes" id="UP000327044"/>
    </source>
</evidence>
<dbReference type="GO" id="GO:0003677">
    <property type="term" value="F:DNA binding"/>
    <property type="evidence" value="ECO:0007669"/>
    <property type="project" value="UniProtKB-KW"/>
</dbReference>
<evidence type="ECO:0000256" key="6">
    <source>
        <dbReference type="ARBA" id="ARBA00022840"/>
    </source>
</evidence>
<feature type="compositionally biased region" description="Acidic residues" evidence="9">
    <location>
        <begin position="491"/>
        <end position="502"/>
    </location>
</feature>
<feature type="compositionally biased region" description="Low complexity" evidence="9">
    <location>
        <begin position="503"/>
        <end position="512"/>
    </location>
</feature>
<dbReference type="Gene3D" id="3.40.50.300">
    <property type="entry name" value="P-loop containing nucleotide triphosphate hydrolases"/>
    <property type="match status" value="2"/>
</dbReference>
<dbReference type="Pfam" id="PF00271">
    <property type="entry name" value="Helicase_C"/>
    <property type="match status" value="1"/>
</dbReference>
<keyword evidence="5" id="KW-0347">Helicase</keyword>
<evidence type="ECO:0000256" key="5">
    <source>
        <dbReference type="ARBA" id="ARBA00022806"/>
    </source>
</evidence>
<evidence type="ECO:0000256" key="8">
    <source>
        <dbReference type="ARBA" id="ARBA00023242"/>
    </source>
</evidence>
<dbReference type="PANTHER" id="PTHR45797:SF3">
    <property type="entry name" value="TRANSCRIPTIONAL REGULATOR ATRX HOMOLOG"/>
    <property type="match status" value="1"/>
</dbReference>
<evidence type="ECO:0000256" key="2">
    <source>
        <dbReference type="ARBA" id="ARBA00007025"/>
    </source>
</evidence>
<keyword evidence="3" id="KW-0547">Nucleotide-binding</keyword>
<evidence type="ECO:0000256" key="4">
    <source>
        <dbReference type="ARBA" id="ARBA00022801"/>
    </source>
</evidence>
<dbReference type="InterPro" id="IPR027417">
    <property type="entry name" value="P-loop_NTPase"/>
</dbReference>
<dbReference type="Proteomes" id="UP000327044">
    <property type="component" value="Unassembled WGS sequence"/>
</dbReference>
<dbReference type="GO" id="GO:0005634">
    <property type="term" value="C:nucleus"/>
    <property type="evidence" value="ECO:0007669"/>
    <property type="project" value="UniProtKB-SubCell"/>
</dbReference>
<feature type="compositionally biased region" description="Polar residues" evidence="9">
    <location>
        <begin position="531"/>
        <end position="540"/>
    </location>
</feature>
<feature type="region of interest" description="Disordered" evidence="9">
    <location>
        <begin position="488"/>
        <end position="540"/>
    </location>
</feature>
<keyword evidence="4" id="KW-0378">Hydrolase</keyword>
<keyword evidence="13" id="KW-1185">Reference proteome</keyword>
<evidence type="ECO:0000256" key="1">
    <source>
        <dbReference type="ARBA" id="ARBA00004123"/>
    </source>
</evidence>
<dbReference type="InterPro" id="IPR038718">
    <property type="entry name" value="SNF2-like_sf"/>
</dbReference>
<feature type="domain" description="Helicase ATP-binding" evidence="10">
    <location>
        <begin position="170"/>
        <end position="358"/>
    </location>
</feature>
<dbReference type="InterPro" id="IPR000330">
    <property type="entry name" value="SNF2_N"/>
</dbReference>
<proteinExistence type="inferred from homology"/>
<comment type="subcellular location">
    <subcellularLocation>
        <location evidence="1">Nucleus</location>
    </subcellularLocation>
</comment>
<dbReference type="InterPro" id="IPR014001">
    <property type="entry name" value="Helicase_ATP-bd"/>
</dbReference>
<dbReference type="GO" id="GO:0005524">
    <property type="term" value="F:ATP binding"/>
    <property type="evidence" value="ECO:0007669"/>
    <property type="project" value="UniProtKB-KW"/>
</dbReference>
<dbReference type="PROSITE" id="PS51194">
    <property type="entry name" value="HELICASE_CTER"/>
    <property type="match status" value="1"/>
</dbReference>
<dbReference type="InterPro" id="IPR044574">
    <property type="entry name" value="ARIP4-like"/>
</dbReference>
<feature type="region of interest" description="Disordered" evidence="9">
    <location>
        <begin position="1"/>
        <end position="48"/>
    </location>
</feature>
<dbReference type="AlphaFoldDB" id="A0A5N4B0T3"/>
<evidence type="ECO:0000256" key="9">
    <source>
        <dbReference type="SAM" id="MobiDB-lite"/>
    </source>
</evidence>
<comment type="similarity">
    <text evidence="2">Belongs to the SNF2/RAD54 helicase family.</text>
</comment>
<dbReference type="GO" id="GO:0016887">
    <property type="term" value="F:ATP hydrolysis activity"/>
    <property type="evidence" value="ECO:0007669"/>
    <property type="project" value="InterPro"/>
</dbReference>
<keyword evidence="8" id="KW-0539">Nucleus</keyword>
<feature type="domain" description="Helicase C-terminal" evidence="11">
    <location>
        <begin position="570"/>
        <end position="750"/>
    </location>
</feature>
<reference evidence="12 13" key="1">
    <citation type="journal article" date="2018" name="Elife">
        <title>Firefly genomes illuminate parallel origins of bioluminescence in beetles.</title>
        <authorList>
            <person name="Fallon T.R."/>
            <person name="Lower S.E."/>
            <person name="Chang C.H."/>
            <person name="Bessho-Uehara M."/>
            <person name="Martin G.J."/>
            <person name="Bewick A.J."/>
            <person name="Behringer M."/>
            <person name="Debat H.J."/>
            <person name="Wong I."/>
            <person name="Day J.C."/>
            <person name="Suvorov A."/>
            <person name="Silva C.J."/>
            <person name="Stanger-Hall K.F."/>
            <person name="Hall D.W."/>
            <person name="Schmitz R.J."/>
            <person name="Nelson D.R."/>
            <person name="Lewis S.M."/>
            <person name="Shigenobu S."/>
            <person name="Bybee S.M."/>
            <person name="Larracuente A.M."/>
            <person name="Oba Y."/>
            <person name="Weng J.K."/>
        </authorList>
    </citation>
    <scope>NUCLEOTIDE SEQUENCE [LARGE SCALE GENOMIC DNA]</scope>
    <source>
        <strain evidence="12">1611_PpyrPB1</strain>
        <tissue evidence="12">Whole body</tissue>
    </source>
</reference>
<dbReference type="EMBL" id="VVIM01000001">
    <property type="protein sequence ID" value="KAB0803202.1"/>
    <property type="molecule type" value="Genomic_DNA"/>
</dbReference>
<dbReference type="SUPFAM" id="SSF52540">
    <property type="entry name" value="P-loop containing nucleoside triphosphate hydrolases"/>
    <property type="match status" value="2"/>
</dbReference>
<protein>
    <recommendedName>
        <fullName evidence="14">Transcriptional regulator ATRX</fullName>
    </recommendedName>
</protein>
<evidence type="ECO:0000313" key="12">
    <source>
        <dbReference type="EMBL" id="KAB0803202.1"/>
    </source>
</evidence>
<gene>
    <name evidence="12" type="ORF">PPYR_00172</name>
</gene>
<keyword evidence="7" id="KW-0238">DNA-binding</keyword>
<evidence type="ECO:0008006" key="14">
    <source>
        <dbReference type="Google" id="ProtNLM"/>
    </source>
</evidence>
<organism evidence="12 13">
    <name type="scientific">Photinus pyralis</name>
    <name type="common">Common eastern firefly</name>
    <name type="synonym">Lampyris pyralis</name>
    <dbReference type="NCBI Taxonomy" id="7054"/>
    <lineage>
        <taxon>Eukaryota</taxon>
        <taxon>Metazoa</taxon>
        <taxon>Ecdysozoa</taxon>
        <taxon>Arthropoda</taxon>
        <taxon>Hexapoda</taxon>
        <taxon>Insecta</taxon>
        <taxon>Pterygota</taxon>
        <taxon>Neoptera</taxon>
        <taxon>Endopterygota</taxon>
        <taxon>Coleoptera</taxon>
        <taxon>Polyphaga</taxon>
        <taxon>Elateriformia</taxon>
        <taxon>Elateroidea</taxon>
        <taxon>Lampyridae</taxon>
        <taxon>Lampyrinae</taxon>
        <taxon>Photinus</taxon>
    </lineage>
</organism>
<dbReference type="Gene3D" id="1.20.120.850">
    <property type="entry name" value="SWI2/SNF2 ATPases, N-terminal domain"/>
    <property type="match status" value="1"/>
</dbReference>
<evidence type="ECO:0000259" key="11">
    <source>
        <dbReference type="PROSITE" id="PS51194"/>
    </source>
</evidence>
<name>A0A5N4B0T3_PHOPY</name>
<dbReference type="FunCoup" id="A0A5N4B0T3">
    <property type="interactions" value="542"/>
</dbReference>
<evidence type="ECO:0000256" key="3">
    <source>
        <dbReference type="ARBA" id="ARBA00022741"/>
    </source>
</evidence>
<dbReference type="PROSITE" id="PS51192">
    <property type="entry name" value="HELICASE_ATP_BIND_1"/>
    <property type="match status" value="1"/>
</dbReference>
<feature type="compositionally biased region" description="Low complexity" evidence="9">
    <location>
        <begin position="37"/>
        <end position="48"/>
    </location>
</feature>
<dbReference type="SMART" id="SM00487">
    <property type="entry name" value="DEXDc"/>
    <property type="match status" value="1"/>
</dbReference>
<feature type="compositionally biased region" description="Basic residues" evidence="9">
    <location>
        <begin position="518"/>
        <end position="530"/>
    </location>
</feature>